<dbReference type="Proteomes" id="UP000248483">
    <property type="component" value="Unplaced"/>
</dbReference>
<dbReference type="CDD" id="cd00198">
    <property type="entry name" value="vWFA"/>
    <property type="match status" value="1"/>
</dbReference>
<dbReference type="Pfam" id="PF13519">
    <property type="entry name" value="VWA_2"/>
    <property type="match status" value="1"/>
</dbReference>
<dbReference type="Pfam" id="PF25462">
    <property type="entry name" value="Beta-barrel_INTS6"/>
    <property type="match status" value="1"/>
</dbReference>
<dbReference type="InterPro" id="IPR036465">
    <property type="entry name" value="vWFA_dom_sf"/>
</dbReference>
<dbReference type="GO" id="GO:0034472">
    <property type="term" value="P:snRNA 3'-end processing"/>
    <property type="evidence" value="ECO:0007669"/>
    <property type="project" value="TreeGrafter"/>
</dbReference>
<evidence type="ECO:0000259" key="2">
    <source>
        <dbReference type="PROSITE" id="PS50234"/>
    </source>
</evidence>
<keyword evidence="3" id="KW-1185">Reference proteome</keyword>
<protein>
    <submittedName>
        <fullName evidence="4">Integrator complex subunit 6-like isoform X3</fullName>
    </submittedName>
</protein>
<dbReference type="InterPro" id="IPR002035">
    <property type="entry name" value="VWF_A"/>
</dbReference>
<accession>A0A2Y9LS90</accession>
<dbReference type="PANTHER" id="PTHR12957:SF22">
    <property type="entry name" value="INTEGRATOR COMPLEX SUBUNIT 6-LIKE"/>
    <property type="match status" value="1"/>
</dbReference>
<dbReference type="GO" id="GO:0032039">
    <property type="term" value="C:integrator complex"/>
    <property type="evidence" value="ECO:0007669"/>
    <property type="project" value="TreeGrafter"/>
</dbReference>
<evidence type="ECO:0000313" key="4">
    <source>
        <dbReference type="RefSeq" id="XP_022409942.1"/>
    </source>
</evidence>
<dbReference type="RefSeq" id="XP_022409942.1">
    <property type="nucleotide sequence ID" value="XM_022554234.2"/>
</dbReference>
<dbReference type="InterPro" id="IPR029307">
    <property type="entry name" value="INT_SG_DDX_CT_C"/>
</dbReference>
<dbReference type="InterPro" id="IPR051113">
    <property type="entry name" value="Integrator_subunit6"/>
</dbReference>
<feature type="region of interest" description="Disordered" evidence="1">
    <location>
        <begin position="595"/>
        <end position="619"/>
    </location>
</feature>
<name>A0A2Y9LS90_DELLE</name>
<gene>
    <name evidence="4" type="primary">LOC111164523</name>
</gene>
<proteinExistence type="predicted"/>
<reference evidence="4" key="1">
    <citation type="submission" date="2025-08" db="UniProtKB">
        <authorList>
            <consortium name="RefSeq"/>
        </authorList>
    </citation>
    <scope>IDENTIFICATION</scope>
    <source>
        <tissue evidence="4">Blood</tissue>
    </source>
</reference>
<organism evidence="3 4">
    <name type="scientific">Delphinapterus leucas</name>
    <name type="common">Beluga whale</name>
    <dbReference type="NCBI Taxonomy" id="9749"/>
    <lineage>
        <taxon>Eukaryota</taxon>
        <taxon>Metazoa</taxon>
        <taxon>Chordata</taxon>
        <taxon>Craniata</taxon>
        <taxon>Vertebrata</taxon>
        <taxon>Euteleostomi</taxon>
        <taxon>Mammalia</taxon>
        <taxon>Eutheria</taxon>
        <taxon>Laurasiatheria</taxon>
        <taxon>Artiodactyla</taxon>
        <taxon>Whippomorpha</taxon>
        <taxon>Cetacea</taxon>
        <taxon>Odontoceti</taxon>
        <taxon>Monodontidae</taxon>
        <taxon>Delphinapterus</taxon>
    </lineage>
</organism>
<dbReference type="InterPro" id="IPR057413">
    <property type="entry name" value="Beta-barrel_INTS6"/>
</dbReference>
<dbReference type="Pfam" id="PF15300">
    <property type="entry name" value="INT_SG_DDX_CT_C"/>
    <property type="match status" value="1"/>
</dbReference>
<evidence type="ECO:0000313" key="3">
    <source>
        <dbReference type="Proteomes" id="UP000248483"/>
    </source>
</evidence>
<dbReference type="AlphaFoldDB" id="A0A2Y9LS90"/>
<dbReference type="GeneID" id="111164523"/>
<dbReference type="Gene3D" id="3.40.50.410">
    <property type="entry name" value="von Willebrand factor, type A domain"/>
    <property type="match status" value="1"/>
</dbReference>
<dbReference type="SUPFAM" id="SSF53300">
    <property type="entry name" value="vWA-like"/>
    <property type="match status" value="1"/>
</dbReference>
<dbReference type="PANTHER" id="PTHR12957">
    <property type="entry name" value="DEAD/H BOX POLYPEPTIDE 26/DICE1-RELATED"/>
    <property type="match status" value="1"/>
</dbReference>
<feature type="domain" description="VWFA" evidence="2">
    <location>
        <begin position="3"/>
        <end position="132"/>
    </location>
</feature>
<evidence type="ECO:0000256" key="1">
    <source>
        <dbReference type="SAM" id="MobiDB-lite"/>
    </source>
</evidence>
<dbReference type="FunFam" id="3.40.50.410:FF:000010">
    <property type="entry name" value="Integrator complex subunit 6 like"/>
    <property type="match status" value="1"/>
</dbReference>
<dbReference type="PROSITE" id="PS50234">
    <property type="entry name" value="VWFA"/>
    <property type="match status" value="1"/>
</dbReference>
<sequence>MPILLFLIDTSASMNQRTDLGTSYLDIAKGAVELFLKLRARDPASRGDRYMLVTYDESPYCIKAGWKENHATFMSELKNLQASGLTTLGQALRSSFDLLNLNRLISGIDNYGQGRNPFFLEPSILITITDGNKLTSTAGVQEELHLPLNSPLPGSELTKEPFRWDQRLFALVLRLPGLPSTEPEQLGSVPTDESAITQMCEVTGDGLMDSSRPSNSFAAQPWHSCHKLIYVRPNSKTGVPVGHWPIPESFWPDQNLPSLPPRTSHPVVRFSCVDCEPMVIDKLPFDKYELEPSPLTQYILERKSPHTCWQVFVTSSGKYNELGYPFGYLKASTTLTCVNLFVMPYNYPVLLPLLDDLFKVHKLKPNVKWRQAFDSYLKTLPPYYLLPLKKALRMMGAPNLISDNLDCGLSYSVISYLKKLSQQTKLESERILASVGKKPPQEIGIKVKNHSGGGVSLTHNKNFRKLLKEIIGETAPRLAELNTKEFAGFQVGLLNKDLKPQTYRNAYDIPRRGLLDQLTRMRSNLLKTHKFIVGQDEDSLHSVPVAQMGNYQEYLKTLASPLREIDPDQPKRLHTFGNPFKQDKKGMMIDEADEFVTGPQNKVKRPGEPSSPLSSKRRRSMSLLLRKPQTPPTVTNHVGGKGPPSASWFPSYPNLIKPTLVHTDVTVTHDVHEKMENGQISPDGFLSKSAAPELMNMAGDSIPPDQVDSLSDDFTSLRKDDLMHSPGSNAVIGGTKNCSVSADDRKVSVASALETGPNTSQITPAMAQGINADIKHQLMKEVRKFGRKYERIFILLEGVQGPLAVRKQFIEFTIKEAARFKRRVLIQYLEKLLEEIESHHLPNSV</sequence>